<sequence length="401" mass="39880">MTDSTILDLVLLLVLAAYAIGMYRSGLVAGLLSIVGMVAGGLLALWGLPGVFARWSATAGDPVARVALLVVGTIVAAGIGQSIGALAGARWRTRVTHGPTRLVDSLLGGVAALVVGSTVVWLMAGAVVAAHPAPAPAWLTGSRVLQQIDRAMPAGADRALSSAYQRLATDGLPRVFSGIGREPIRAVEPPEPGVVAGRGVEAAAASVVEVTALAPACGRGSSGSGWVAAPQRVVTNAHVVAGTSSPMVRVGGTGPALAATVVAFDPGRDVAVLAVPALQAAPLPSGPDLTRGDSVAVAGFPLGGPYDVEAGRVRERTNARGTSIDGAPGVTRDIYAVSARVEHGNSGGPLLSPSGQVVGTVFAKSVSDDGTGYVLTLDETRPVVEDGVRATSAVGAGSCAG</sequence>
<dbReference type="PANTHER" id="PTHR22939">
    <property type="entry name" value="SERINE PROTEASE FAMILY S1C HTRA-RELATED"/>
    <property type="match status" value="1"/>
</dbReference>
<accession>A0A4P6MYM4</accession>
<gene>
    <name evidence="6" type="ORF">EXU32_13965</name>
</gene>
<dbReference type="GO" id="GO:0006508">
    <property type="term" value="P:proteolysis"/>
    <property type="evidence" value="ECO:0007669"/>
    <property type="project" value="UniProtKB-KW"/>
</dbReference>
<proteinExistence type="predicted"/>
<dbReference type="OrthoDB" id="9766361at2"/>
<dbReference type="InterPro" id="IPR003825">
    <property type="entry name" value="Colicin-V_CvpA"/>
</dbReference>
<dbReference type="InterPro" id="IPR047680">
    <property type="entry name" value="MarP-like"/>
</dbReference>
<feature type="transmembrane region" description="Helical" evidence="5">
    <location>
        <begin position="101"/>
        <end position="124"/>
    </location>
</feature>
<dbReference type="InterPro" id="IPR009003">
    <property type="entry name" value="Peptidase_S1_PA"/>
</dbReference>
<evidence type="ECO:0000256" key="4">
    <source>
        <dbReference type="ARBA" id="ARBA00023136"/>
    </source>
</evidence>
<dbReference type="EMBL" id="CP036164">
    <property type="protein sequence ID" value="QBF47257.1"/>
    <property type="molecule type" value="Genomic_DNA"/>
</dbReference>
<protein>
    <submittedName>
        <fullName evidence="6">MarP family serine protease</fullName>
    </submittedName>
</protein>
<keyword evidence="4 5" id="KW-0472">Membrane</keyword>
<dbReference type="NCBIfam" id="NF033740">
    <property type="entry name" value="MarP_fam_protase"/>
    <property type="match status" value="1"/>
</dbReference>
<dbReference type="InterPro" id="IPR001940">
    <property type="entry name" value="Peptidase_S1C"/>
</dbReference>
<reference evidence="6 7" key="1">
    <citation type="submission" date="2019-02" db="EMBL/GenBank/DDBJ databases">
        <title>Genomic data mining of an Antarctic deep-sea actinobacterium, Janibacterlimosus P3-3-X1.</title>
        <authorList>
            <person name="Liao L."/>
            <person name="Chen B."/>
        </authorList>
    </citation>
    <scope>NUCLEOTIDE SEQUENCE [LARGE SCALE GENOMIC DNA]</scope>
    <source>
        <strain evidence="6 7">P3-3-X1</strain>
    </source>
</reference>
<evidence type="ECO:0000256" key="1">
    <source>
        <dbReference type="ARBA" id="ARBA00004141"/>
    </source>
</evidence>
<keyword evidence="3 5" id="KW-1133">Transmembrane helix</keyword>
<feature type="transmembrane region" description="Helical" evidence="5">
    <location>
        <begin position="28"/>
        <end position="46"/>
    </location>
</feature>
<keyword evidence="6" id="KW-0645">Protease</keyword>
<feature type="transmembrane region" description="Helical" evidence="5">
    <location>
        <begin position="6"/>
        <end position="23"/>
    </location>
</feature>
<dbReference type="Pfam" id="PF02674">
    <property type="entry name" value="Colicin_V"/>
    <property type="match status" value="1"/>
</dbReference>
<dbReference type="PANTHER" id="PTHR22939:SF129">
    <property type="entry name" value="SERINE PROTEASE HTRA2, MITOCHONDRIAL"/>
    <property type="match status" value="1"/>
</dbReference>
<dbReference type="AlphaFoldDB" id="A0A4P6MYM4"/>
<dbReference type="GO" id="GO:0004252">
    <property type="term" value="F:serine-type endopeptidase activity"/>
    <property type="evidence" value="ECO:0007669"/>
    <property type="project" value="InterPro"/>
</dbReference>
<dbReference type="Gene3D" id="2.40.10.10">
    <property type="entry name" value="Trypsin-like serine proteases"/>
    <property type="match status" value="2"/>
</dbReference>
<evidence type="ECO:0000313" key="7">
    <source>
        <dbReference type="Proteomes" id="UP000290408"/>
    </source>
</evidence>
<keyword evidence="7" id="KW-1185">Reference proteome</keyword>
<keyword evidence="6" id="KW-0378">Hydrolase</keyword>
<dbReference type="KEGG" id="jli:EXU32_13965"/>
<feature type="transmembrane region" description="Helical" evidence="5">
    <location>
        <begin position="66"/>
        <end position="89"/>
    </location>
</feature>
<name>A0A4P6MYM4_9MICO</name>
<dbReference type="GO" id="GO:0016020">
    <property type="term" value="C:membrane"/>
    <property type="evidence" value="ECO:0007669"/>
    <property type="project" value="UniProtKB-SubCell"/>
</dbReference>
<dbReference type="SUPFAM" id="SSF50494">
    <property type="entry name" value="Trypsin-like serine proteases"/>
    <property type="match status" value="1"/>
</dbReference>
<evidence type="ECO:0000313" key="6">
    <source>
        <dbReference type="EMBL" id="QBF47257.1"/>
    </source>
</evidence>
<evidence type="ECO:0000256" key="5">
    <source>
        <dbReference type="SAM" id="Phobius"/>
    </source>
</evidence>
<evidence type="ECO:0000256" key="3">
    <source>
        <dbReference type="ARBA" id="ARBA00022989"/>
    </source>
</evidence>
<dbReference type="PRINTS" id="PR00834">
    <property type="entry name" value="PROTEASES2C"/>
</dbReference>
<organism evidence="6 7">
    <name type="scientific">Janibacter limosus</name>
    <dbReference type="NCBI Taxonomy" id="53458"/>
    <lineage>
        <taxon>Bacteria</taxon>
        <taxon>Bacillati</taxon>
        <taxon>Actinomycetota</taxon>
        <taxon>Actinomycetes</taxon>
        <taxon>Micrococcales</taxon>
        <taxon>Intrasporangiaceae</taxon>
        <taxon>Janibacter</taxon>
    </lineage>
</organism>
<dbReference type="RefSeq" id="WP_130630450.1">
    <property type="nucleotide sequence ID" value="NZ_CP036164.1"/>
</dbReference>
<dbReference type="Proteomes" id="UP000290408">
    <property type="component" value="Chromosome"/>
</dbReference>
<comment type="subcellular location">
    <subcellularLocation>
        <location evidence="1">Membrane</location>
        <topology evidence="1">Multi-pass membrane protein</topology>
    </subcellularLocation>
</comment>
<dbReference type="InterPro" id="IPR043504">
    <property type="entry name" value="Peptidase_S1_PA_chymotrypsin"/>
</dbReference>
<dbReference type="Pfam" id="PF13365">
    <property type="entry name" value="Trypsin_2"/>
    <property type="match status" value="1"/>
</dbReference>
<keyword evidence="2 5" id="KW-0812">Transmembrane</keyword>
<dbReference type="GO" id="GO:0009403">
    <property type="term" value="P:toxin biosynthetic process"/>
    <property type="evidence" value="ECO:0007669"/>
    <property type="project" value="InterPro"/>
</dbReference>
<evidence type="ECO:0000256" key="2">
    <source>
        <dbReference type="ARBA" id="ARBA00022692"/>
    </source>
</evidence>